<keyword evidence="1" id="KW-0812">Transmembrane</keyword>
<dbReference type="Proteomes" id="UP000836788">
    <property type="component" value="Chromosome 6"/>
</dbReference>
<proteinExistence type="predicted"/>
<feature type="transmembrane region" description="Helical" evidence="1">
    <location>
        <begin position="42"/>
        <end position="65"/>
    </location>
</feature>
<protein>
    <recommendedName>
        <fullName evidence="3">Transmembrane protein</fullName>
    </recommendedName>
</protein>
<dbReference type="EMBL" id="OU594947">
    <property type="protein sequence ID" value="CAG9291990.1"/>
    <property type="molecule type" value="Genomic_DNA"/>
</dbReference>
<dbReference type="AlphaFoldDB" id="A0A8J9SEK8"/>
<evidence type="ECO:0008006" key="3">
    <source>
        <dbReference type="Google" id="ProtNLM"/>
    </source>
</evidence>
<sequence>MGTPQDTPSANAFARHAQEDAALAATSPEEASNDDSGPGLTWVGRVGIFLLFPTAVGVVGMYFAYLEKTNNPERILSFDQDFVMPFLLSLAMAIVIGFQTGGYTSRKVKPVLSWPKVKRVKRVVHRKNGKVVAPEDVPPKNKNA</sequence>
<gene>
    <name evidence="2" type="ORF">PTTT1_LOCUS48418</name>
</gene>
<keyword evidence="1" id="KW-0472">Membrane</keyword>
<evidence type="ECO:0000313" key="2">
    <source>
        <dbReference type="EMBL" id="CAG9291990.1"/>
    </source>
</evidence>
<feature type="transmembrane region" description="Helical" evidence="1">
    <location>
        <begin position="86"/>
        <end position="105"/>
    </location>
</feature>
<keyword evidence="1" id="KW-1133">Transmembrane helix</keyword>
<name>A0A8J9SEK8_PHATR</name>
<dbReference type="OMA" id="GMYFAYL"/>
<reference evidence="2" key="1">
    <citation type="submission" date="2022-02" db="EMBL/GenBank/DDBJ databases">
        <authorList>
            <person name="Giguere J D."/>
        </authorList>
    </citation>
    <scope>NUCLEOTIDE SEQUENCE</scope>
    <source>
        <strain evidence="2">CCAP 1055/1</strain>
    </source>
</reference>
<accession>A0A8J9SEK8</accession>
<organism evidence="2">
    <name type="scientific">Phaeodactylum tricornutum</name>
    <name type="common">Diatom</name>
    <dbReference type="NCBI Taxonomy" id="2850"/>
    <lineage>
        <taxon>Eukaryota</taxon>
        <taxon>Sar</taxon>
        <taxon>Stramenopiles</taxon>
        <taxon>Ochrophyta</taxon>
        <taxon>Bacillariophyta</taxon>
        <taxon>Bacillariophyceae</taxon>
        <taxon>Bacillariophycidae</taxon>
        <taxon>Naviculales</taxon>
        <taxon>Phaeodactylaceae</taxon>
        <taxon>Phaeodactylum</taxon>
    </lineage>
</organism>
<evidence type="ECO:0000256" key="1">
    <source>
        <dbReference type="SAM" id="Phobius"/>
    </source>
</evidence>